<keyword evidence="10" id="KW-1185">Reference proteome</keyword>
<feature type="domain" description="Response regulatory" evidence="7">
    <location>
        <begin position="3"/>
        <end position="119"/>
    </location>
</feature>
<dbReference type="GO" id="GO:0003677">
    <property type="term" value="F:DNA binding"/>
    <property type="evidence" value="ECO:0007669"/>
    <property type="project" value="UniProtKB-KW"/>
</dbReference>
<dbReference type="InterPro" id="IPR016032">
    <property type="entry name" value="Sig_transdc_resp-reg_C-effctor"/>
</dbReference>
<dbReference type="OrthoDB" id="9808843at2"/>
<dbReference type="EMBL" id="AHAE01000062">
    <property type="protein sequence ID" value="EJZ81768.1"/>
    <property type="molecule type" value="Genomic_DNA"/>
</dbReference>
<dbReference type="InterPro" id="IPR000792">
    <property type="entry name" value="Tscrpt_reg_LuxR_C"/>
</dbReference>
<dbReference type="CDD" id="cd06170">
    <property type="entry name" value="LuxR_C_like"/>
    <property type="match status" value="1"/>
</dbReference>
<dbReference type="SMART" id="SM00448">
    <property type="entry name" value="REC"/>
    <property type="match status" value="1"/>
</dbReference>
<dbReference type="GO" id="GO:0006355">
    <property type="term" value="P:regulation of DNA-templated transcription"/>
    <property type="evidence" value="ECO:0007669"/>
    <property type="project" value="InterPro"/>
</dbReference>
<dbReference type="Pfam" id="PF00072">
    <property type="entry name" value="Response_reg"/>
    <property type="match status" value="1"/>
</dbReference>
<comment type="caution">
    <text evidence="8">The sequence shown here is derived from an EMBL/GenBank/DDBJ whole genome shotgun (WGS) entry which is preliminary data.</text>
</comment>
<organism evidence="8 11">
    <name type="scientific">Corynebacterium otitidis ATCC 51513</name>
    <dbReference type="NCBI Taxonomy" id="883169"/>
    <lineage>
        <taxon>Bacteria</taxon>
        <taxon>Bacillati</taxon>
        <taxon>Actinomycetota</taxon>
        <taxon>Actinomycetes</taxon>
        <taxon>Mycobacteriales</taxon>
        <taxon>Corynebacteriaceae</taxon>
        <taxon>Corynebacterium</taxon>
    </lineage>
</organism>
<keyword evidence="2" id="KW-0805">Transcription regulation</keyword>
<evidence type="ECO:0000256" key="3">
    <source>
        <dbReference type="ARBA" id="ARBA00023125"/>
    </source>
</evidence>
<dbReference type="SMART" id="SM00421">
    <property type="entry name" value="HTH_LUXR"/>
    <property type="match status" value="1"/>
</dbReference>
<feature type="domain" description="HTH luxR-type" evidence="6">
    <location>
        <begin position="149"/>
        <end position="214"/>
    </location>
</feature>
<dbReference type="PRINTS" id="PR00038">
    <property type="entry name" value="HTHLUXR"/>
</dbReference>
<keyword evidence="3" id="KW-0238">DNA-binding</keyword>
<evidence type="ECO:0000256" key="2">
    <source>
        <dbReference type="ARBA" id="ARBA00023015"/>
    </source>
</evidence>
<keyword evidence="4" id="KW-0804">Transcription</keyword>
<name>I7IXF3_9CORY</name>
<dbReference type="InterPro" id="IPR001789">
    <property type="entry name" value="Sig_transdc_resp-reg_receiver"/>
</dbReference>
<evidence type="ECO:0000313" key="8">
    <source>
        <dbReference type="EMBL" id="CCI83773.1"/>
    </source>
</evidence>
<dbReference type="eggNOG" id="COG2197">
    <property type="taxonomic scope" value="Bacteria"/>
</dbReference>
<dbReference type="InterPro" id="IPR058245">
    <property type="entry name" value="NreC/VraR/RcsB-like_REC"/>
</dbReference>
<gene>
    <name evidence="8" type="ORF">BN46_1047</name>
    <name evidence="9" type="ORF">HMPREF9719_01285</name>
</gene>
<protein>
    <submittedName>
        <fullName evidence="8">Transcriptional regulatory protein</fullName>
    </submittedName>
</protein>
<dbReference type="PROSITE" id="PS50110">
    <property type="entry name" value="RESPONSE_REGULATORY"/>
    <property type="match status" value="1"/>
</dbReference>
<dbReference type="AlphaFoldDB" id="I7IXF3"/>
<dbReference type="Gene3D" id="3.40.50.2300">
    <property type="match status" value="1"/>
</dbReference>
<dbReference type="EMBL" id="CAJZ01000148">
    <property type="protein sequence ID" value="CCI83773.1"/>
    <property type="molecule type" value="Genomic_DNA"/>
</dbReference>
<evidence type="ECO:0000313" key="11">
    <source>
        <dbReference type="Proteomes" id="UP000011016"/>
    </source>
</evidence>
<dbReference type="PANTHER" id="PTHR43214:SF24">
    <property type="entry name" value="TRANSCRIPTIONAL REGULATORY PROTEIN NARL-RELATED"/>
    <property type="match status" value="1"/>
</dbReference>
<proteinExistence type="predicted"/>
<dbReference type="InterPro" id="IPR039420">
    <property type="entry name" value="WalR-like"/>
</dbReference>
<dbReference type="Pfam" id="PF00196">
    <property type="entry name" value="GerE"/>
    <property type="match status" value="1"/>
</dbReference>
<reference evidence="8 11" key="1">
    <citation type="journal article" date="2012" name="J. Bacteriol.">
        <title>Draft Genome Sequence of Turicella otitidis ATCC 51513, Isolated from Middle Ear Fluid from a Child with Otitis Media.</title>
        <authorList>
            <person name="Brinkrolf K."/>
            <person name="Schneider J."/>
            <person name="Knecht M."/>
            <person name="Ruckert C."/>
            <person name="Tauch A."/>
        </authorList>
    </citation>
    <scope>NUCLEOTIDE SEQUENCE [LARGE SCALE GENOMIC DNA]</scope>
    <source>
        <strain evidence="8 11">ATCC 51513</strain>
    </source>
</reference>
<accession>I7IXF3</accession>
<dbReference type="PROSITE" id="PS00622">
    <property type="entry name" value="HTH_LUXR_1"/>
    <property type="match status" value="1"/>
</dbReference>
<dbReference type="GO" id="GO:0000160">
    <property type="term" value="P:phosphorelay signal transduction system"/>
    <property type="evidence" value="ECO:0007669"/>
    <property type="project" value="InterPro"/>
</dbReference>
<evidence type="ECO:0000256" key="4">
    <source>
        <dbReference type="ARBA" id="ARBA00023163"/>
    </source>
</evidence>
<dbReference type="InterPro" id="IPR011006">
    <property type="entry name" value="CheY-like_superfamily"/>
</dbReference>
<dbReference type="CDD" id="cd17535">
    <property type="entry name" value="REC_NarL-like"/>
    <property type="match status" value="1"/>
</dbReference>
<dbReference type="SUPFAM" id="SSF52172">
    <property type="entry name" value="CheY-like"/>
    <property type="match status" value="1"/>
</dbReference>
<feature type="modified residue" description="4-aspartylphosphate" evidence="5">
    <location>
        <position position="54"/>
    </location>
</feature>
<evidence type="ECO:0000313" key="10">
    <source>
        <dbReference type="Proteomes" id="UP000006078"/>
    </source>
</evidence>
<dbReference type="PROSITE" id="PS50043">
    <property type="entry name" value="HTH_LUXR_2"/>
    <property type="match status" value="1"/>
</dbReference>
<dbReference type="SUPFAM" id="SSF46894">
    <property type="entry name" value="C-terminal effector domain of the bipartite response regulators"/>
    <property type="match status" value="1"/>
</dbReference>
<evidence type="ECO:0000256" key="5">
    <source>
        <dbReference type="PROSITE-ProRule" id="PRU00169"/>
    </source>
</evidence>
<evidence type="ECO:0000313" key="9">
    <source>
        <dbReference type="EMBL" id="EJZ81768.1"/>
    </source>
</evidence>
<dbReference type="PANTHER" id="PTHR43214">
    <property type="entry name" value="TWO-COMPONENT RESPONSE REGULATOR"/>
    <property type="match status" value="1"/>
</dbReference>
<keyword evidence="1 5" id="KW-0597">Phosphoprotein</keyword>
<evidence type="ECO:0000256" key="1">
    <source>
        <dbReference type="ARBA" id="ARBA00022553"/>
    </source>
</evidence>
<evidence type="ECO:0000259" key="7">
    <source>
        <dbReference type="PROSITE" id="PS50110"/>
    </source>
</evidence>
<dbReference type="Proteomes" id="UP000011016">
    <property type="component" value="Unassembled WGS sequence"/>
</dbReference>
<dbReference type="RefSeq" id="WP_004601175.1">
    <property type="nucleotide sequence ID" value="NZ_HF541867.1"/>
</dbReference>
<sequence>MIRVLIVDDDPLVRAGLRFILEAAEDIVPVAEAADGQEAVVSAARTRPDVVLMDLRMPGTDGRVATAELAAGADQPRVLALTTFDADELVLGVLDAGASGYLLKDAPPEEIIGAVRETAAGRTILSPRHAGLLLERYRDNPENARRNRAWERLAVLTDREREVVACVVEGLTNAEIARRLYFSAATVKAHLGHIFGRLGIDNRVQLAVLGHDAGLAADED</sequence>
<reference evidence="9 10" key="2">
    <citation type="submission" date="2012-08" db="EMBL/GenBank/DDBJ databases">
        <title>The Genome Sequence of Turicella otitidis ATCC 51513.</title>
        <authorList>
            <consortium name="The Broad Institute Genome Sequencing Platform"/>
            <person name="Earl A."/>
            <person name="Ward D."/>
            <person name="Feldgarden M."/>
            <person name="Gevers D."/>
            <person name="Huys G."/>
            <person name="Walker B."/>
            <person name="Young S.K."/>
            <person name="Zeng Q."/>
            <person name="Gargeya S."/>
            <person name="Fitzgerald M."/>
            <person name="Haas B."/>
            <person name="Abouelleil A."/>
            <person name="Alvarado L."/>
            <person name="Arachchi H.M."/>
            <person name="Berlin A.M."/>
            <person name="Chapman S.B."/>
            <person name="Goldberg J."/>
            <person name="Griggs A."/>
            <person name="Gujja S."/>
            <person name="Hansen M."/>
            <person name="Howarth C."/>
            <person name="Imamovic A."/>
            <person name="Larimer J."/>
            <person name="McCowen C."/>
            <person name="Montmayeur A."/>
            <person name="Murphy C."/>
            <person name="Neiman D."/>
            <person name="Pearson M."/>
            <person name="Priest M."/>
            <person name="Roberts A."/>
            <person name="Saif S."/>
            <person name="Shea T."/>
            <person name="Sisk P."/>
            <person name="Sykes S."/>
            <person name="Wortman J."/>
            <person name="Nusbaum C."/>
            <person name="Birren B."/>
        </authorList>
    </citation>
    <scope>NUCLEOTIDE SEQUENCE [LARGE SCALE GENOMIC DNA]</scope>
    <source>
        <strain evidence="9 10">ATCC 51513</strain>
    </source>
</reference>
<dbReference type="HOGENOM" id="CLU_000445_90_10_11"/>
<evidence type="ECO:0000259" key="6">
    <source>
        <dbReference type="PROSITE" id="PS50043"/>
    </source>
</evidence>
<dbReference type="Proteomes" id="UP000006078">
    <property type="component" value="Unassembled WGS sequence"/>
</dbReference>
<dbReference type="PATRIC" id="fig|883169.3.peg.1233"/>